<protein>
    <submittedName>
        <fullName evidence="1">Proteic killer suppression protein</fullName>
    </submittedName>
</protein>
<dbReference type="PANTHER" id="PTHR40266">
    <property type="entry name" value="TOXIN HIGB-1"/>
    <property type="match status" value="1"/>
</dbReference>
<proteinExistence type="predicted"/>
<gene>
    <name evidence="1" type="ORF">SAMN02910411_1149</name>
</gene>
<dbReference type="PANTHER" id="PTHR40266:SF2">
    <property type="entry name" value="TOXIN HIGB-1"/>
    <property type="match status" value="1"/>
</dbReference>
<dbReference type="SUPFAM" id="SSF143011">
    <property type="entry name" value="RelE-like"/>
    <property type="match status" value="1"/>
</dbReference>
<dbReference type="Pfam" id="PF05015">
    <property type="entry name" value="HigB-like_toxin"/>
    <property type="match status" value="1"/>
</dbReference>
<name>A0A285RSJ6_9FIRM</name>
<sequence length="119" mass="13698">MTAPWFLGIINKVKGVDTCYVTGYNIHMIKSFSHKGLKDFFETGSKKGIQADHAPKLSRMLDRLDASTNPQDMDLPGYRLHPLKGDKKDMWAVTVNGNWRMTFYFEGLDAYLVDYTDYH</sequence>
<dbReference type="InterPro" id="IPR007711">
    <property type="entry name" value="HigB-1"/>
</dbReference>
<dbReference type="AlphaFoldDB" id="A0A285RSJ6"/>
<dbReference type="Proteomes" id="UP000219563">
    <property type="component" value="Unassembled WGS sequence"/>
</dbReference>
<reference evidence="1 2" key="1">
    <citation type="submission" date="2017-08" db="EMBL/GenBank/DDBJ databases">
        <authorList>
            <person name="de Groot N.N."/>
        </authorList>
    </citation>
    <scope>NUCLEOTIDE SEQUENCE [LARGE SCALE GENOMIC DNA]</scope>
    <source>
        <strain evidence="1 2">DSM 9787</strain>
    </source>
</reference>
<dbReference type="InterPro" id="IPR035093">
    <property type="entry name" value="RelE/ParE_toxin_dom_sf"/>
</dbReference>
<evidence type="ECO:0000313" key="2">
    <source>
        <dbReference type="Proteomes" id="UP000219563"/>
    </source>
</evidence>
<dbReference type="Gene3D" id="3.30.2310.20">
    <property type="entry name" value="RelE-like"/>
    <property type="match status" value="1"/>
</dbReference>
<accession>A0A285RSJ6</accession>
<dbReference type="EMBL" id="OBMR01000003">
    <property type="protein sequence ID" value="SOB96659.1"/>
    <property type="molecule type" value="Genomic_DNA"/>
</dbReference>
<evidence type="ECO:0000313" key="1">
    <source>
        <dbReference type="EMBL" id="SOB96659.1"/>
    </source>
</evidence>
<organism evidence="1 2">
    <name type="scientific">Pseudobutyrivibrio ruminis DSM 9787</name>
    <dbReference type="NCBI Taxonomy" id="1123011"/>
    <lineage>
        <taxon>Bacteria</taxon>
        <taxon>Bacillati</taxon>
        <taxon>Bacillota</taxon>
        <taxon>Clostridia</taxon>
        <taxon>Lachnospirales</taxon>
        <taxon>Lachnospiraceae</taxon>
        <taxon>Pseudobutyrivibrio</taxon>
    </lineage>
</organism>